<dbReference type="Proteomes" id="UP000590647">
    <property type="component" value="Unassembled WGS sequence"/>
</dbReference>
<evidence type="ECO:0000313" key="2">
    <source>
        <dbReference type="Proteomes" id="UP000590647"/>
    </source>
</evidence>
<dbReference type="AlphaFoldDB" id="A0A7W9LY13"/>
<proteinExistence type="predicted"/>
<organism evidence="1 2">
    <name type="scientific">Streptomyces caelestis</name>
    <dbReference type="NCBI Taxonomy" id="36816"/>
    <lineage>
        <taxon>Bacteria</taxon>
        <taxon>Bacillati</taxon>
        <taxon>Actinomycetota</taxon>
        <taxon>Actinomycetes</taxon>
        <taxon>Kitasatosporales</taxon>
        <taxon>Streptomycetaceae</taxon>
        <taxon>Streptomyces</taxon>
    </lineage>
</organism>
<comment type="caution">
    <text evidence="1">The sequence shown here is derived from an EMBL/GenBank/DDBJ whole genome shotgun (WGS) entry which is preliminary data.</text>
</comment>
<dbReference type="EMBL" id="JACHNE010000001">
    <property type="protein sequence ID" value="MBB5800157.1"/>
    <property type="molecule type" value="Genomic_DNA"/>
</dbReference>
<keyword evidence="2" id="KW-1185">Reference proteome</keyword>
<accession>A0A7W9LY13</accession>
<name>A0A7W9LY13_9ACTN</name>
<sequence>MFRSWITRRAGAMNAQREHAGRFLSSTSAPYFAVAQGFEVQREPVGKRITARIALPDDLGGDVTGRRPQ</sequence>
<gene>
    <name evidence="1" type="ORF">HDA41_008121</name>
</gene>
<protein>
    <submittedName>
        <fullName evidence="1">Uncharacterized protein</fullName>
    </submittedName>
</protein>
<evidence type="ECO:0000313" key="1">
    <source>
        <dbReference type="EMBL" id="MBB5800157.1"/>
    </source>
</evidence>
<reference evidence="1 2" key="1">
    <citation type="submission" date="2020-08" db="EMBL/GenBank/DDBJ databases">
        <title>Sequencing the genomes of 1000 actinobacteria strains.</title>
        <authorList>
            <person name="Klenk H.-P."/>
        </authorList>
    </citation>
    <scope>NUCLEOTIDE SEQUENCE [LARGE SCALE GENOMIC DNA]</scope>
    <source>
        <strain evidence="1 2">DSM 40084</strain>
    </source>
</reference>